<dbReference type="NCBIfam" id="NF033747">
    <property type="entry name" value="class_E_sortase"/>
    <property type="match status" value="1"/>
</dbReference>
<dbReference type="Pfam" id="PF04203">
    <property type="entry name" value="Sortase"/>
    <property type="match status" value="1"/>
</dbReference>
<evidence type="ECO:0000313" key="3">
    <source>
        <dbReference type="EMBL" id="GAA3787908.1"/>
    </source>
</evidence>
<keyword evidence="2" id="KW-0812">Transmembrane</keyword>
<accession>A0ABP7HA64</accession>
<dbReference type="CDD" id="cd05830">
    <property type="entry name" value="Sortase_E"/>
    <property type="match status" value="1"/>
</dbReference>
<evidence type="ECO:0000256" key="1">
    <source>
        <dbReference type="ARBA" id="ARBA00022801"/>
    </source>
</evidence>
<dbReference type="NCBIfam" id="TIGR01076">
    <property type="entry name" value="sortase_fam"/>
    <property type="match status" value="1"/>
</dbReference>
<dbReference type="InterPro" id="IPR042003">
    <property type="entry name" value="Sortase_E"/>
</dbReference>
<dbReference type="Gene3D" id="2.40.260.10">
    <property type="entry name" value="Sortase"/>
    <property type="match status" value="1"/>
</dbReference>
<dbReference type="InterPro" id="IPR053465">
    <property type="entry name" value="Sortase_Class_E"/>
</dbReference>
<dbReference type="RefSeq" id="WP_344933210.1">
    <property type="nucleotide sequence ID" value="NZ_BAAAZR010000001.1"/>
</dbReference>
<dbReference type="EMBL" id="BAAAZR010000001">
    <property type="protein sequence ID" value="GAA3787908.1"/>
    <property type="molecule type" value="Genomic_DNA"/>
</dbReference>
<keyword evidence="2" id="KW-1133">Transmembrane helix</keyword>
<proteinExistence type="predicted"/>
<keyword evidence="4" id="KW-1185">Reference proteome</keyword>
<comment type="caution">
    <text evidence="3">The sequence shown here is derived from an EMBL/GenBank/DDBJ whole genome shotgun (WGS) entry which is preliminary data.</text>
</comment>
<gene>
    <name evidence="3" type="ORF">GCM10022226_03030</name>
</gene>
<keyword evidence="2" id="KW-0472">Membrane</keyword>
<dbReference type="InterPro" id="IPR023365">
    <property type="entry name" value="Sortase_dom-sf"/>
</dbReference>
<dbReference type="SUPFAM" id="SSF63817">
    <property type="entry name" value="Sortase"/>
    <property type="match status" value="1"/>
</dbReference>
<reference evidence="4" key="1">
    <citation type="journal article" date="2019" name="Int. J. Syst. Evol. Microbiol.">
        <title>The Global Catalogue of Microorganisms (GCM) 10K type strain sequencing project: providing services to taxonomists for standard genome sequencing and annotation.</title>
        <authorList>
            <consortium name="The Broad Institute Genomics Platform"/>
            <consortium name="The Broad Institute Genome Sequencing Center for Infectious Disease"/>
            <person name="Wu L."/>
            <person name="Ma J."/>
        </authorList>
    </citation>
    <scope>NUCLEOTIDE SEQUENCE [LARGE SCALE GENOMIC DNA]</scope>
    <source>
        <strain evidence="4">JCM 16908</strain>
    </source>
</reference>
<dbReference type="InterPro" id="IPR005754">
    <property type="entry name" value="Sortase"/>
</dbReference>
<evidence type="ECO:0000256" key="2">
    <source>
        <dbReference type="SAM" id="Phobius"/>
    </source>
</evidence>
<organism evidence="3 4">
    <name type="scientific">Sphaerisporangium flaviroseum</name>
    <dbReference type="NCBI Taxonomy" id="509199"/>
    <lineage>
        <taxon>Bacteria</taxon>
        <taxon>Bacillati</taxon>
        <taxon>Actinomycetota</taxon>
        <taxon>Actinomycetes</taxon>
        <taxon>Streptosporangiales</taxon>
        <taxon>Streptosporangiaceae</taxon>
        <taxon>Sphaerisporangium</taxon>
    </lineage>
</organism>
<name>A0ABP7HA64_9ACTN</name>
<feature type="transmembrane region" description="Helical" evidence="2">
    <location>
        <begin position="7"/>
        <end position="28"/>
    </location>
</feature>
<keyword evidence="1" id="KW-0378">Hydrolase</keyword>
<evidence type="ECO:0008006" key="5">
    <source>
        <dbReference type="Google" id="ProtNLM"/>
    </source>
</evidence>
<protein>
    <recommendedName>
        <fullName evidence="5">Class E sortase</fullName>
    </recommendedName>
</protein>
<evidence type="ECO:0000313" key="4">
    <source>
        <dbReference type="Proteomes" id="UP001500888"/>
    </source>
</evidence>
<dbReference type="Proteomes" id="UP001500888">
    <property type="component" value="Unassembled WGS sequence"/>
</dbReference>
<sequence length="202" mass="22601">MRALLRACGELSVTAGLVMLLFCAYLLWGTSSYTEWYQRILKRQLQETPKLAKLDIGDAVGLIRIPRFGRDYEYAILEGVGSEHLRRGPGHYPGTALPGKVGNFVLSGHRTTYAAPFNRIDELRRGDDIVIEAPEARYTYRVSGKQVVYPTDVDVVAPVPSHPGERPSQALITLTTCHPEYSARQRLVVFGVLSGKRERRTD</sequence>